<proteinExistence type="predicted"/>
<evidence type="ECO:0000313" key="1">
    <source>
        <dbReference type="EMBL" id="KAK3680561.1"/>
    </source>
</evidence>
<organism evidence="1 2">
    <name type="scientific">Vermiconidia calcicola</name>
    <dbReference type="NCBI Taxonomy" id="1690605"/>
    <lineage>
        <taxon>Eukaryota</taxon>
        <taxon>Fungi</taxon>
        <taxon>Dikarya</taxon>
        <taxon>Ascomycota</taxon>
        <taxon>Pezizomycotina</taxon>
        <taxon>Dothideomycetes</taxon>
        <taxon>Dothideomycetidae</taxon>
        <taxon>Mycosphaerellales</taxon>
        <taxon>Extremaceae</taxon>
        <taxon>Vermiconidia</taxon>
    </lineage>
</organism>
<evidence type="ECO:0000313" key="2">
    <source>
        <dbReference type="Proteomes" id="UP001281147"/>
    </source>
</evidence>
<dbReference type="EMBL" id="JAUTXU010000443">
    <property type="protein sequence ID" value="KAK3680561.1"/>
    <property type="molecule type" value="Genomic_DNA"/>
</dbReference>
<comment type="caution">
    <text evidence="1">The sequence shown here is derived from an EMBL/GenBank/DDBJ whole genome shotgun (WGS) entry which is preliminary data.</text>
</comment>
<name>A0ACC3M9L2_9PEZI</name>
<gene>
    <name evidence="1" type="ORF">LTR37_021168</name>
</gene>
<sequence length="336" mass="37552">MHTSSLPCYVSCAAFGTMVEISKKGNLISISPSYITFRCPHCELNHIVELQKKSDLQRYRQRNRISAYCPTSTLSKEAPAVTIELPPFDRYTWEFDRAEEVVVAMPTGAQSPPTDEVDMLADALGSKLAIGPSQPSRTRPSSEIPKGAVMVVTHGGPRDSDHDLKFYSPTMPCCTVPVTRTIPTKTSGILLREGKAAILAAVSGWSEFFPLEHQLDNSVWAGKSRKMCAIVGHTPQPDWRDKGIKGLFNACHVEKQFLAYILFRHTLLGFEDLDTTDSKNRVEFEDLLPLFQLKNVRIHVDRDVCEDCRQCIEKFEEASGVCIVVYVRGRVVDMGQ</sequence>
<dbReference type="Proteomes" id="UP001281147">
    <property type="component" value="Unassembled WGS sequence"/>
</dbReference>
<keyword evidence="2" id="KW-1185">Reference proteome</keyword>
<accession>A0ACC3M9L2</accession>
<reference evidence="1" key="1">
    <citation type="submission" date="2023-07" db="EMBL/GenBank/DDBJ databases">
        <title>Black Yeasts Isolated from many extreme environments.</title>
        <authorList>
            <person name="Coleine C."/>
            <person name="Stajich J.E."/>
            <person name="Selbmann L."/>
        </authorList>
    </citation>
    <scope>NUCLEOTIDE SEQUENCE</scope>
    <source>
        <strain evidence="1">CCFEE 5714</strain>
    </source>
</reference>
<protein>
    <submittedName>
        <fullName evidence="1">Uncharacterized protein</fullName>
    </submittedName>
</protein>